<accession>A0AAE0Z0K3</accession>
<reference evidence="2" key="1">
    <citation type="journal article" date="2023" name="G3 (Bethesda)">
        <title>A reference genome for the long-term kleptoplast-retaining sea slug Elysia crispata morphotype clarki.</title>
        <authorList>
            <person name="Eastman K.E."/>
            <person name="Pendleton A.L."/>
            <person name="Shaikh M.A."/>
            <person name="Suttiyut T."/>
            <person name="Ogas R."/>
            <person name="Tomko P."/>
            <person name="Gavelis G."/>
            <person name="Widhalm J.R."/>
            <person name="Wisecaver J.H."/>
        </authorList>
    </citation>
    <scope>NUCLEOTIDE SEQUENCE</scope>
    <source>
        <strain evidence="2">ECLA1</strain>
    </source>
</reference>
<name>A0AAE0Z0K3_9GAST</name>
<organism evidence="2 3">
    <name type="scientific">Elysia crispata</name>
    <name type="common">lettuce slug</name>
    <dbReference type="NCBI Taxonomy" id="231223"/>
    <lineage>
        <taxon>Eukaryota</taxon>
        <taxon>Metazoa</taxon>
        <taxon>Spiralia</taxon>
        <taxon>Lophotrochozoa</taxon>
        <taxon>Mollusca</taxon>
        <taxon>Gastropoda</taxon>
        <taxon>Heterobranchia</taxon>
        <taxon>Euthyneura</taxon>
        <taxon>Panpulmonata</taxon>
        <taxon>Sacoglossa</taxon>
        <taxon>Placobranchoidea</taxon>
        <taxon>Plakobranchidae</taxon>
        <taxon>Elysia</taxon>
    </lineage>
</organism>
<keyword evidence="1" id="KW-1133">Transmembrane helix</keyword>
<keyword evidence="1" id="KW-0812">Transmembrane</keyword>
<feature type="transmembrane region" description="Helical" evidence="1">
    <location>
        <begin position="63"/>
        <end position="85"/>
    </location>
</feature>
<gene>
    <name evidence="2" type="ORF">RRG08_014324</name>
</gene>
<comment type="caution">
    <text evidence="2">The sequence shown here is derived from an EMBL/GenBank/DDBJ whole genome shotgun (WGS) entry which is preliminary data.</text>
</comment>
<dbReference type="AlphaFoldDB" id="A0AAE0Z0K3"/>
<evidence type="ECO:0000256" key="1">
    <source>
        <dbReference type="SAM" id="Phobius"/>
    </source>
</evidence>
<proteinExistence type="predicted"/>
<evidence type="ECO:0000313" key="3">
    <source>
        <dbReference type="Proteomes" id="UP001283361"/>
    </source>
</evidence>
<keyword evidence="3" id="KW-1185">Reference proteome</keyword>
<dbReference type="Proteomes" id="UP001283361">
    <property type="component" value="Unassembled WGS sequence"/>
</dbReference>
<sequence length="91" mass="10061">MTTGVVIKRRPVHNIFKDVLWASVLAQKMPSGKWQSRVPLGIVMRQEISNPPLHRSVTEIKPIALGSVVSVVALLAVGTGYYVVVKNRSRQ</sequence>
<dbReference type="EMBL" id="JAWDGP010004978">
    <property type="protein sequence ID" value="KAK3760475.1"/>
    <property type="molecule type" value="Genomic_DNA"/>
</dbReference>
<protein>
    <submittedName>
        <fullName evidence="2">Uncharacterized protein</fullName>
    </submittedName>
</protein>
<keyword evidence="1" id="KW-0472">Membrane</keyword>
<evidence type="ECO:0000313" key="2">
    <source>
        <dbReference type="EMBL" id="KAK3760475.1"/>
    </source>
</evidence>